<dbReference type="CDD" id="cd11386">
    <property type="entry name" value="MCP_signal"/>
    <property type="match status" value="1"/>
</dbReference>
<dbReference type="SMART" id="SM00283">
    <property type="entry name" value="MA"/>
    <property type="match status" value="1"/>
</dbReference>
<protein>
    <submittedName>
        <fullName evidence="15">Chemotaxis protein</fullName>
    </submittedName>
</protein>
<evidence type="ECO:0000256" key="5">
    <source>
        <dbReference type="ARBA" id="ARBA00022519"/>
    </source>
</evidence>
<dbReference type="AlphaFoldDB" id="A0A2V4LX09"/>
<dbReference type="RefSeq" id="WP_110680506.1">
    <property type="nucleotide sequence ID" value="NZ_QJRX01000001.1"/>
</dbReference>
<dbReference type="GO" id="GO:0052131">
    <property type="term" value="P:positive aerotaxis"/>
    <property type="evidence" value="ECO:0007669"/>
    <property type="project" value="UniProtKB-ARBA"/>
</dbReference>
<dbReference type="InterPro" id="IPR013655">
    <property type="entry name" value="PAS_fold_3"/>
</dbReference>
<comment type="caution">
    <text evidence="15">The sequence shown here is derived from an EMBL/GenBank/DDBJ whole genome shotgun (WGS) entry which is preliminary data.</text>
</comment>
<dbReference type="InterPro" id="IPR004089">
    <property type="entry name" value="MCPsignal_dom"/>
</dbReference>
<dbReference type="InterPro" id="IPR004090">
    <property type="entry name" value="Chemotax_Me-accpt_rcpt"/>
</dbReference>
<evidence type="ECO:0000256" key="12">
    <source>
        <dbReference type="SAM" id="Phobius"/>
    </source>
</evidence>
<reference evidence="15 16" key="1">
    <citation type="submission" date="2018-06" db="EMBL/GenBank/DDBJ databases">
        <title>Pseudomonas diversity within urban Lake Michigan freshwaters.</title>
        <authorList>
            <person name="Batrich M."/>
            <person name="Hatzopoulos T."/>
            <person name="Putonti C."/>
        </authorList>
    </citation>
    <scope>NUCLEOTIDE SEQUENCE [LARGE SCALE GENOMIC DNA]</scope>
    <source>
        <strain evidence="15 16">MB-090714</strain>
    </source>
</reference>
<dbReference type="InterPro" id="IPR000014">
    <property type="entry name" value="PAS"/>
</dbReference>
<dbReference type="GO" id="GO:0004888">
    <property type="term" value="F:transmembrane signaling receptor activity"/>
    <property type="evidence" value="ECO:0007669"/>
    <property type="project" value="InterPro"/>
</dbReference>
<dbReference type="PROSITE" id="PS50111">
    <property type="entry name" value="CHEMOTAXIS_TRANSDUC_2"/>
    <property type="match status" value="1"/>
</dbReference>
<evidence type="ECO:0000259" key="14">
    <source>
        <dbReference type="PROSITE" id="PS50112"/>
    </source>
</evidence>
<evidence type="ECO:0000313" key="16">
    <source>
        <dbReference type="Proteomes" id="UP000248146"/>
    </source>
</evidence>
<dbReference type="Pfam" id="PF08447">
    <property type="entry name" value="PAS_3"/>
    <property type="match status" value="1"/>
</dbReference>
<evidence type="ECO:0000256" key="8">
    <source>
        <dbReference type="ARBA" id="ARBA00023136"/>
    </source>
</evidence>
<dbReference type="GO" id="GO:0007165">
    <property type="term" value="P:signal transduction"/>
    <property type="evidence" value="ECO:0007669"/>
    <property type="project" value="UniProtKB-KW"/>
</dbReference>
<dbReference type="PANTHER" id="PTHR32089">
    <property type="entry name" value="METHYL-ACCEPTING CHEMOTAXIS PROTEIN MCPB"/>
    <property type="match status" value="1"/>
</dbReference>
<evidence type="ECO:0000256" key="11">
    <source>
        <dbReference type="PROSITE-ProRule" id="PRU00284"/>
    </source>
</evidence>
<sequence length="529" mass="55529">MKINLPVSQREVAVPASANILSTTDLKGAVTYVNPDFVAISGFNEAELLGRNHNLVRHPDMPPAAFADLWRTLKAGRSWMGLVKNRCKNGDHYWVSAFATPVVRGGAVVEYQSVRSRAAPELVARAVPLYAALAAGQTPRVLRRPRLELVPRLMLLGAGLPLLAGLGLGLGGVLPGLPALLGGAAGGGLLAALLGWQLRPLARLARQARGIADNPLSQWVYCGRNDALGQIAFALRSLEAEAGAVVGRIADSARQLSEDAGELAAAVDCSQGASLQQQAETEQVASAVDQLAASVQEVARHAQLSASAAAEANQATDSGLQQVEQTRRQIAALAAEVEQGNRVIGQLQAHSQEIDQVIEVIHGIAEQTNLLALNAAIEAARAGEAGRGFAVVADEVRGLATRTQQSTAQIQALIERLQQGTTAAVAAMQRSQAQARDSVSNAMQAADALHGINRQVEAISGMNLQIATAVEEQSAVGEDIQRNLDGIRQAGTSSVAASGRSRHSAEHVASLAERLQLLAEQFRALGRQT</sequence>
<keyword evidence="2" id="KW-1003">Cell membrane</keyword>
<evidence type="ECO:0000256" key="9">
    <source>
        <dbReference type="ARBA" id="ARBA00023224"/>
    </source>
</evidence>
<dbReference type="Proteomes" id="UP000248146">
    <property type="component" value="Unassembled WGS sequence"/>
</dbReference>
<gene>
    <name evidence="15" type="ORF">DMO17_01310</name>
</gene>
<dbReference type="SUPFAM" id="SSF58104">
    <property type="entry name" value="Methyl-accepting chemotaxis protein (MCP) signaling domain"/>
    <property type="match status" value="1"/>
</dbReference>
<dbReference type="FunFam" id="3.30.450.20:FF:000046">
    <property type="entry name" value="Aerotaxis sensor receptor"/>
    <property type="match status" value="1"/>
</dbReference>
<organism evidence="15 16">
    <name type="scientific">Aquipseudomonas alcaligenes</name>
    <name type="common">Pseudomonas alcaligenes</name>
    <dbReference type="NCBI Taxonomy" id="43263"/>
    <lineage>
        <taxon>Bacteria</taxon>
        <taxon>Pseudomonadati</taxon>
        <taxon>Pseudomonadota</taxon>
        <taxon>Gammaproteobacteria</taxon>
        <taxon>Pseudomonadales</taxon>
        <taxon>Pseudomonadaceae</taxon>
        <taxon>Aquipseudomonas</taxon>
    </lineage>
</organism>
<evidence type="ECO:0000256" key="6">
    <source>
        <dbReference type="ARBA" id="ARBA00022692"/>
    </source>
</evidence>
<proteinExistence type="inferred from homology"/>
<dbReference type="InterPro" id="IPR035965">
    <property type="entry name" value="PAS-like_dom_sf"/>
</dbReference>
<dbReference type="GO" id="GO:0005886">
    <property type="term" value="C:plasma membrane"/>
    <property type="evidence" value="ECO:0007669"/>
    <property type="project" value="UniProtKB-SubCell"/>
</dbReference>
<dbReference type="EMBL" id="QJRX01000001">
    <property type="protein sequence ID" value="PYC29360.1"/>
    <property type="molecule type" value="Genomic_DNA"/>
</dbReference>
<keyword evidence="7 12" id="KW-1133">Transmembrane helix</keyword>
<evidence type="ECO:0000256" key="2">
    <source>
        <dbReference type="ARBA" id="ARBA00022475"/>
    </source>
</evidence>
<feature type="domain" description="PAS" evidence="14">
    <location>
        <begin position="25"/>
        <end position="76"/>
    </location>
</feature>
<comment type="subcellular location">
    <subcellularLocation>
        <location evidence="1">Cell inner membrane</location>
        <topology evidence="1">Multi-pass membrane protein</topology>
    </subcellularLocation>
</comment>
<dbReference type="NCBIfam" id="TIGR00229">
    <property type="entry name" value="sensory_box"/>
    <property type="match status" value="1"/>
</dbReference>
<evidence type="ECO:0000256" key="4">
    <source>
        <dbReference type="ARBA" id="ARBA00022500"/>
    </source>
</evidence>
<feature type="transmembrane region" description="Helical" evidence="12">
    <location>
        <begin position="153"/>
        <end position="173"/>
    </location>
</feature>
<accession>A0A2V4LX09</accession>
<evidence type="ECO:0000313" key="15">
    <source>
        <dbReference type="EMBL" id="PYC29360.1"/>
    </source>
</evidence>
<evidence type="ECO:0000256" key="1">
    <source>
        <dbReference type="ARBA" id="ARBA00004429"/>
    </source>
</evidence>
<keyword evidence="4" id="KW-0145">Chemotaxis</keyword>
<dbReference type="Pfam" id="PF00015">
    <property type="entry name" value="MCPsignal"/>
    <property type="match status" value="1"/>
</dbReference>
<keyword evidence="3" id="KW-0488">Methylation</keyword>
<dbReference type="PROSITE" id="PS50112">
    <property type="entry name" value="PAS"/>
    <property type="match status" value="1"/>
</dbReference>
<evidence type="ECO:0000256" key="10">
    <source>
        <dbReference type="ARBA" id="ARBA00029447"/>
    </source>
</evidence>
<feature type="domain" description="Methyl-accepting transducer" evidence="13">
    <location>
        <begin position="252"/>
        <end position="488"/>
    </location>
</feature>
<dbReference type="OrthoDB" id="5675566at2"/>
<dbReference type="FunFam" id="1.10.287.950:FF:000001">
    <property type="entry name" value="Methyl-accepting chemotaxis sensory transducer"/>
    <property type="match status" value="1"/>
</dbReference>
<feature type="transmembrane region" description="Helical" evidence="12">
    <location>
        <begin position="179"/>
        <end position="196"/>
    </location>
</feature>
<evidence type="ECO:0000256" key="7">
    <source>
        <dbReference type="ARBA" id="ARBA00022989"/>
    </source>
</evidence>
<dbReference type="CDD" id="cd00130">
    <property type="entry name" value="PAS"/>
    <property type="match status" value="1"/>
</dbReference>
<keyword evidence="8 12" id="KW-0472">Membrane</keyword>
<comment type="similarity">
    <text evidence="10">Belongs to the methyl-accepting chemotaxis (MCP) protein family.</text>
</comment>
<evidence type="ECO:0000256" key="3">
    <source>
        <dbReference type="ARBA" id="ARBA00022481"/>
    </source>
</evidence>
<dbReference type="PRINTS" id="PR00260">
    <property type="entry name" value="CHEMTRNSDUCR"/>
</dbReference>
<keyword evidence="9 11" id="KW-0807">Transducer</keyword>
<dbReference type="Gene3D" id="1.10.287.950">
    <property type="entry name" value="Methyl-accepting chemotaxis protein"/>
    <property type="match status" value="1"/>
</dbReference>
<dbReference type="SMART" id="SM00091">
    <property type="entry name" value="PAS"/>
    <property type="match status" value="1"/>
</dbReference>
<name>A0A2V4LX09_AQUAC</name>
<dbReference type="SUPFAM" id="SSF55785">
    <property type="entry name" value="PYP-like sensor domain (PAS domain)"/>
    <property type="match status" value="1"/>
</dbReference>
<keyword evidence="5" id="KW-0997">Cell inner membrane</keyword>
<keyword evidence="6 12" id="KW-0812">Transmembrane</keyword>
<evidence type="ECO:0000259" key="13">
    <source>
        <dbReference type="PROSITE" id="PS50111"/>
    </source>
</evidence>
<dbReference type="Gene3D" id="3.30.450.20">
    <property type="entry name" value="PAS domain"/>
    <property type="match status" value="1"/>
</dbReference>
<dbReference type="PANTHER" id="PTHR32089:SF74">
    <property type="entry name" value="METHYL-ACCEPTING CHEMOTAXIS PROTEIN AER"/>
    <property type="match status" value="1"/>
</dbReference>